<accession>A0ABV4BJD1</accession>
<evidence type="ECO:0000313" key="2">
    <source>
        <dbReference type="EMBL" id="MEY7998907.1"/>
    </source>
</evidence>
<keyword evidence="3" id="KW-1185">Reference proteome</keyword>
<feature type="transmembrane region" description="Helical" evidence="1">
    <location>
        <begin position="227"/>
        <end position="247"/>
    </location>
</feature>
<dbReference type="Proteomes" id="UP001564657">
    <property type="component" value="Unassembled WGS sequence"/>
</dbReference>
<comment type="caution">
    <text evidence="2">The sequence shown here is derived from an EMBL/GenBank/DDBJ whole genome shotgun (WGS) entry which is preliminary data.</text>
</comment>
<protein>
    <submittedName>
        <fullName evidence="2">Uncharacterized protein</fullName>
    </submittedName>
</protein>
<evidence type="ECO:0000313" key="3">
    <source>
        <dbReference type="Proteomes" id="UP001564657"/>
    </source>
</evidence>
<evidence type="ECO:0000256" key="1">
    <source>
        <dbReference type="SAM" id="Phobius"/>
    </source>
</evidence>
<sequence>MYIFQVISFVIEIAFGLLVGGIIAFFPNIIFNVNKNYRPPKYEFYEPKSSRKSRIKVLKILGKSIWVIIIMIITIGVLGSYFLDIPKLIKGELCYITGNVSRIENVRKDIHEYVYIGDKQLIFSFISDVEVGKKYKIGYLTNTSRAIYVETLKNNASSKGIKGKFPYGYIMLFIGFMGIWILLVGLAPYLKFKLIIIASIVFYPANILLYIKEGLKSGLWFSFHNDGLSILTLGIVFAVVLWISYIMERKEDPETPETLIGVQLMGVSEIVFLIETFQLLLQK</sequence>
<feature type="transmembrane region" description="Helical" evidence="1">
    <location>
        <begin position="167"/>
        <end position="187"/>
    </location>
</feature>
<feature type="transmembrane region" description="Helical" evidence="1">
    <location>
        <begin position="6"/>
        <end position="31"/>
    </location>
</feature>
<feature type="transmembrane region" description="Helical" evidence="1">
    <location>
        <begin position="60"/>
        <end position="83"/>
    </location>
</feature>
<feature type="transmembrane region" description="Helical" evidence="1">
    <location>
        <begin position="194"/>
        <end position="211"/>
    </location>
</feature>
<keyword evidence="1" id="KW-1133">Transmembrane helix</keyword>
<keyword evidence="1" id="KW-0812">Transmembrane</keyword>
<name>A0ABV4BJD1_9CLOT</name>
<keyword evidence="1" id="KW-0472">Membrane</keyword>
<gene>
    <name evidence="2" type="ORF">AB8U03_01620</name>
</gene>
<dbReference type="EMBL" id="JBGEWD010000001">
    <property type="protein sequence ID" value="MEY7998907.1"/>
    <property type="molecule type" value="Genomic_DNA"/>
</dbReference>
<feature type="transmembrane region" description="Helical" evidence="1">
    <location>
        <begin position="259"/>
        <end position="281"/>
    </location>
</feature>
<organism evidence="2 3">
    <name type="scientific">Clostridium moutaii</name>
    <dbReference type="NCBI Taxonomy" id="3240932"/>
    <lineage>
        <taxon>Bacteria</taxon>
        <taxon>Bacillati</taxon>
        <taxon>Bacillota</taxon>
        <taxon>Clostridia</taxon>
        <taxon>Eubacteriales</taxon>
        <taxon>Clostridiaceae</taxon>
        <taxon>Clostridium</taxon>
    </lineage>
</organism>
<proteinExistence type="predicted"/>
<reference evidence="2 3" key="1">
    <citation type="submission" date="2024-08" db="EMBL/GenBank/DDBJ databases">
        <title>Clostridium lapicellarii sp. nov., and Clostridium renhuaiense sp. nov., two species isolated from the mud in a fermentation cellar used for producing sauce-flavour Chinese liquors.</title>
        <authorList>
            <person name="Yang F."/>
            <person name="Wang H."/>
            <person name="Chen L.Q."/>
            <person name="Zhou N."/>
            <person name="Lu J.J."/>
            <person name="Pu X.X."/>
            <person name="Wan B."/>
            <person name="Wang L."/>
            <person name="Liu S.J."/>
        </authorList>
    </citation>
    <scope>NUCLEOTIDE SEQUENCE [LARGE SCALE GENOMIC DNA]</scope>
    <source>
        <strain evidence="2 3">MT-5</strain>
    </source>
</reference>
<dbReference type="RefSeq" id="WP_369702784.1">
    <property type="nucleotide sequence ID" value="NZ_JBGEWD010000001.1"/>
</dbReference>